<organism evidence="2 3">
    <name type="scientific">Corynebacterium kalidii</name>
    <dbReference type="NCBI Taxonomy" id="2931982"/>
    <lineage>
        <taxon>Bacteria</taxon>
        <taxon>Bacillati</taxon>
        <taxon>Actinomycetota</taxon>
        <taxon>Actinomycetes</taxon>
        <taxon>Mycobacteriales</taxon>
        <taxon>Corynebacteriaceae</taxon>
        <taxon>Corynebacterium</taxon>
    </lineage>
</organism>
<dbReference type="RefSeq" id="WP_244804456.1">
    <property type="nucleotide sequence ID" value="NZ_JALIEA010000013.1"/>
</dbReference>
<dbReference type="InterPro" id="IPR024072">
    <property type="entry name" value="DHFR-like_dom_sf"/>
</dbReference>
<dbReference type="Proteomes" id="UP001139207">
    <property type="component" value="Unassembled WGS sequence"/>
</dbReference>
<gene>
    <name evidence="2" type="ORF">MUN33_08290</name>
</gene>
<dbReference type="InterPro" id="IPR050765">
    <property type="entry name" value="Riboflavin_Biosynth_HTPR"/>
</dbReference>
<protein>
    <submittedName>
        <fullName evidence="2">Dihydrofolate reductase family protein</fullName>
    </submittedName>
</protein>
<dbReference type="SUPFAM" id="SSF53597">
    <property type="entry name" value="Dihydrofolate reductase-like"/>
    <property type="match status" value="1"/>
</dbReference>
<proteinExistence type="predicted"/>
<name>A0A9X1WGR4_9CORY</name>
<evidence type="ECO:0000259" key="1">
    <source>
        <dbReference type="Pfam" id="PF01872"/>
    </source>
</evidence>
<dbReference type="AlphaFoldDB" id="A0A9X1WGR4"/>
<comment type="caution">
    <text evidence="2">The sequence shown here is derived from an EMBL/GenBank/DDBJ whole genome shotgun (WGS) entry which is preliminary data.</text>
</comment>
<dbReference type="Gene3D" id="3.40.430.10">
    <property type="entry name" value="Dihydrofolate Reductase, subunit A"/>
    <property type="match status" value="1"/>
</dbReference>
<dbReference type="Pfam" id="PF01872">
    <property type="entry name" value="RibD_C"/>
    <property type="match status" value="1"/>
</dbReference>
<dbReference type="EMBL" id="JALIEA010000013">
    <property type="protein sequence ID" value="MCJ7858714.1"/>
    <property type="molecule type" value="Genomic_DNA"/>
</dbReference>
<sequence length="188" mass="20612">MGHLIYSMIVSADGFVADRDGHFDWAVPDEEVLAAINADTASVRTYLYGRRMYEMMHVWETDPEAAAQSEESAVWAGIWCAAQKVVYSTTLPEVWTGNTTLEREFRAADVQRLKNADGDLTVDGPTLAAEALRLGLVDQIHMLVCPVTVGGGLRFLPDVAMSLALRSSRGFGNGMVQLKYDVVSGERL</sequence>
<dbReference type="InterPro" id="IPR002734">
    <property type="entry name" value="RibDG_C"/>
</dbReference>
<evidence type="ECO:0000313" key="2">
    <source>
        <dbReference type="EMBL" id="MCJ7858714.1"/>
    </source>
</evidence>
<evidence type="ECO:0000313" key="3">
    <source>
        <dbReference type="Proteomes" id="UP001139207"/>
    </source>
</evidence>
<accession>A0A9X1WGR4</accession>
<reference evidence="2" key="1">
    <citation type="submission" date="2022-04" db="EMBL/GenBank/DDBJ databases">
        <title>Corynebacterium kalidii LD5P10.</title>
        <authorList>
            <person name="Sun J.Q."/>
        </authorList>
    </citation>
    <scope>NUCLEOTIDE SEQUENCE</scope>
    <source>
        <strain evidence="2">LD5P10</strain>
    </source>
</reference>
<dbReference type="GO" id="GO:0009231">
    <property type="term" value="P:riboflavin biosynthetic process"/>
    <property type="evidence" value="ECO:0007669"/>
    <property type="project" value="InterPro"/>
</dbReference>
<feature type="domain" description="Bacterial bifunctional deaminase-reductase C-terminal" evidence="1">
    <location>
        <begin position="3"/>
        <end position="176"/>
    </location>
</feature>
<keyword evidence="3" id="KW-1185">Reference proteome</keyword>
<dbReference type="PANTHER" id="PTHR38011">
    <property type="entry name" value="DIHYDROFOLATE REDUCTASE FAMILY PROTEIN (AFU_ORTHOLOGUE AFUA_8G06820)"/>
    <property type="match status" value="1"/>
</dbReference>
<dbReference type="PANTHER" id="PTHR38011:SF11">
    <property type="entry name" value="2,5-DIAMINO-6-RIBOSYLAMINO-4(3H)-PYRIMIDINONE 5'-PHOSPHATE REDUCTASE"/>
    <property type="match status" value="1"/>
</dbReference>
<dbReference type="GO" id="GO:0008703">
    <property type="term" value="F:5-amino-6-(5-phosphoribosylamino)uracil reductase activity"/>
    <property type="evidence" value="ECO:0007669"/>
    <property type="project" value="InterPro"/>
</dbReference>